<gene>
    <name evidence="2" type="ORF">EH243_05675</name>
</gene>
<evidence type="ECO:0000256" key="1">
    <source>
        <dbReference type="SAM" id="MobiDB-lite"/>
    </source>
</evidence>
<feature type="region of interest" description="Disordered" evidence="1">
    <location>
        <begin position="1"/>
        <end position="28"/>
    </location>
</feature>
<feature type="region of interest" description="Disordered" evidence="1">
    <location>
        <begin position="75"/>
        <end position="101"/>
    </location>
</feature>
<dbReference type="RefSeq" id="WP_126157681.1">
    <property type="nucleotide sequence ID" value="NZ_RQXW01000004.1"/>
</dbReference>
<comment type="caution">
    <text evidence="2">The sequence shown here is derived from an EMBL/GenBank/DDBJ whole genome shotgun (WGS) entry which is preliminary data.</text>
</comment>
<dbReference type="OrthoDB" id="6197790at2"/>
<sequence>MSIAGIQAGGSSMMGMQKPPSPDELASQMVSAVEEGSIDAETLVANLTSRFGEDAASVLAEDGSIDVDELTSLLSNFDPSKGSEAQGMAPPPPPPSQGMVSSEELQLKLTEEFGEEAVASIFEDDGTVNFDELISLFQSQESTSTGFLLDTSA</sequence>
<evidence type="ECO:0000313" key="3">
    <source>
        <dbReference type="Proteomes" id="UP000283087"/>
    </source>
</evidence>
<keyword evidence="3" id="KW-1185">Reference proteome</keyword>
<accession>A0A430KSZ9</accession>
<name>A0A430KSZ9_9GAMM</name>
<organism evidence="2 3">
    <name type="scientific">Amphritea opalescens</name>
    <dbReference type="NCBI Taxonomy" id="2490544"/>
    <lineage>
        <taxon>Bacteria</taxon>
        <taxon>Pseudomonadati</taxon>
        <taxon>Pseudomonadota</taxon>
        <taxon>Gammaproteobacteria</taxon>
        <taxon>Oceanospirillales</taxon>
        <taxon>Oceanospirillaceae</taxon>
        <taxon>Amphritea</taxon>
    </lineage>
</organism>
<proteinExistence type="predicted"/>
<protein>
    <submittedName>
        <fullName evidence="2">Uncharacterized protein</fullName>
    </submittedName>
</protein>
<evidence type="ECO:0000313" key="2">
    <source>
        <dbReference type="EMBL" id="RTE66578.1"/>
    </source>
</evidence>
<dbReference type="AlphaFoldDB" id="A0A430KSZ9"/>
<dbReference type="EMBL" id="RQXW01000004">
    <property type="protein sequence ID" value="RTE66578.1"/>
    <property type="molecule type" value="Genomic_DNA"/>
</dbReference>
<reference evidence="2 3" key="1">
    <citation type="submission" date="2018-11" db="EMBL/GenBank/DDBJ databases">
        <title>The draft genome sequence of Amphritea opalescens ANRC-JH13T.</title>
        <authorList>
            <person name="Fang Z."/>
            <person name="Zhang Y."/>
            <person name="Han X."/>
        </authorList>
    </citation>
    <scope>NUCLEOTIDE SEQUENCE [LARGE SCALE GENOMIC DNA]</scope>
    <source>
        <strain evidence="2 3">ANRC-JH13</strain>
    </source>
</reference>
<dbReference type="Proteomes" id="UP000283087">
    <property type="component" value="Unassembled WGS sequence"/>
</dbReference>